<dbReference type="Gene3D" id="3.30.1870.10">
    <property type="entry name" value="EreA-like, domain 2"/>
    <property type="match status" value="1"/>
</dbReference>
<keyword evidence="5 7" id="KW-0808">Transferase</keyword>
<dbReference type="RefSeq" id="WP_114612581.1">
    <property type="nucleotide sequence ID" value="NZ_QFWX01000003.1"/>
</dbReference>
<dbReference type="GO" id="GO:0005737">
    <property type="term" value="C:cytoplasm"/>
    <property type="evidence" value="ECO:0007669"/>
    <property type="project" value="UniProtKB-SubCell"/>
</dbReference>
<evidence type="ECO:0000256" key="7">
    <source>
        <dbReference type="HAMAP-Rule" id="MF_00090"/>
    </source>
</evidence>
<dbReference type="Pfam" id="PF05139">
    <property type="entry name" value="Erythro_esteras"/>
    <property type="match status" value="1"/>
</dbReference>
<evidence type="ECO:0000313" key="9">
    <source>
        <dbReference type="EMBL" id="PXX91700.1"/>
    </source>
</evidence>
<dbReference type="CDD" id="cd14728">
    <property type="entry name" value="Ere-like"/>
    <property type="match status" value="1"/>
</dbReference>
<dbReference type="FunFam" id="3.40.50.150:FF:000010">
    <property type="entry name" value="Protein-L-isoaspartate O-methyltransferase"/>
    <property type="match status" value="1"/>
</dbReference>
<sequence length="666" mass="74627">MTRERHLQRARQEFFDTLKRRGIKDKRVLDALEAVPREAFVSVHQTEFAYDDNPLPIEEGQTISQPYIVALMTEAMQLDPEDTVLEIGTGSGYAAAVLSRIVKQVYTVERHPALAKVARQRLAKLGYDNVAVLCGDGSLGWPEHAPYDAIVVTAGAPSVPGSLVRQLDIGGRLVIPAGAAVHQQRLLRVTRISEDKTETEDLGGVRFVPLIGKEGWQETEGGVSVPPPEKKADRPASLSGRIKDEAIHISSIATADLEGLLERIGDSRLVLLGEASHGTAEFYDMRARITRELIEKKGFRFVAVEADWPDAAQVDHFVRDTRKGPTEEPTFRRFPTWMWANRQVLEFVQWLRGHNRHTGSEDDAVGFYGLDLYSLNSSINAIIGYLEQVDGETADIARKRYGCLTPWERDPVTYGRLVLSAKHGNCEQDVVSMLDTLMQKRLDYSQHDGRKFLDAISNARLVKDAERYYRSMYQGSVKSWNLRDQHMFDTLEQLLDFHGPDSKAVVWAHNSHLGDAEATEMGNRGEINVGSLCRQRFGDSAYLIGFGTHEGKVAAASDWGAPMEIKSVVPSLPGSIERLCHDTGLDAFFLPLRHGSKELARQLREPRLERAIGVIYRPETEMASHYFNASLSRQFDEYIWFDKTRAVDALELEAEPGVPETFPFGL</sequence>
<dbReference type="AlphaFoldDB" id="A0A2V3ZZY9"/>
<evidence type="ECO:0000313" key="10">
    <source>
        <dbReference type="Proteomes" id="UP000253987"/>
    </source>
</evidence>
<comment type="function">
    <text evidence="7">Catalyzes the methyl esterification of L-isoaspartyl residues in peptides and proteins that result from spontaneous decomposition of normal L-aspartyl and L-asparaginyl residues. It plays a role in the repair and/or degradation of damaged proteins.</text>
</comment>
<dbReference type="GO" id="GO:0030091">
    <property type="term" value="P:protein repair"/>
    <property type="evidence" value="ECO:0007669"/>
    <property type="project" value="UniProtKB-UniRule"/>
</dbReference>
<proteinExistence type="inferred from homology"/>
<feature type="active site" evidence="7">
    <location>
        <position position="64"/>
    </location>
</feature>
<dbReference type="InterPro" id="IPR007815">
    <property type="entry name" value="Emycin_Estase"/>
</dbReference>
<evidence type="ECO:0000256" key="4">
    <source>
        <dbReference type="ARBA" id="ARBA00022603"/>
    </source>
</evidence>
<name>A0A2V3ZZY9_9GAMM</name>
<dbReference type="Proteomes" id="UP000253987">
    <property type="component" value="Unassembled WGS sequence"/>
</dbReference>
<comment type="subcellular location">
    <subcellularLocation>
        <location evidence="1 7">Cytoplasm</location>
    </subcellularLocation>
</comment>
<evidence type="ECO:0000256" key="2">
    <source>
        <dbReference type="ARBA" id="ARBA00005369"/>
    </source>
</evidence>
<organism evidence="9 10">
    <name type="scientific">Marinobacter vulgaris</name>
    <dbReference type="NCBI Taxonomy" id="1928331"/>
    <lineage>
        <taxon>Bacteria</taxon>
        <taxon>Pseudomonadati</taxon>
        <taxon>Pseudomonadota</taxon>
        <taxon>Gammaproteobacteria</taxon>
        <taxon>Pseudomonadales</taxon>
        <taxon>Marinobacteraceae</taxon>
        <taxon>Marinobacter</taxon>
    </lineage>
</organism>
<dbReference type="CDD" id="cd02440">
    <property type="entry name" value="AdoMet_MTases"/>
    <property type="match status" value="1"/>
</dbReference>
<keyword evidence="6 7" id="KW-0949">S-adenosyl-L-methionine</keyword>
<reference evidence="10" key="1">
    <citation type="submission" date="2018-05" db="EMBL/GenBank/DDBJ databases">
        <authorList>
            <person name="Lu D."/>
        </authorList>
    </citation>
    <scope>NUCLEOTIDE SEQUENCE [LARGE SCALE GENOMIC DNA]</scope>
    <source>
        <strain evidence="10">F01</strain>
    </source>
</reference>
<gene>
    <name evidence="7" type="primary">pcm</name>
    <name evidence="9" type="ORF">DIT71_07460</name>
</gene>
<keyword evidence="3 7" id="KW-0963">Cytoplasm</keyword>
<dbReference type="PANTHER" id="PTHR31299:SF0">
    <property type="entry name" value="ESTERASE, PUTATIVE (AFU_ORTHOLOGUE AFUA_1G05850)-RELATED"/>
    <property type="match status" value="1"/>
</dbReference>
<keyword evidence="4 7" id="KW-0489">Methyltransferase</keyword>
<dbReference type="GO" id="GO:0032259">
    <property type="term" value="P:methylation"/>
    <property type="evidence" value="ECO:0007669"/>
    <property type="project" value="UniProtKB-KW"/>
</dbReference>
<dbReference type="Gene3D" id="3.40.50.150">
    <property type="entry name" value="Vaccinia Virus protein VP39"/>
    <property type="match status" value="1"/>
</dbReference>
<dbReference type="GO" id="GO:0004719">
    <property type="term" value="F:protein-L-isoaspartate (D-aspartate) O-methyltransferase activity"/>
    <property type="evidence" value="ECO:0007669"/>
    <property type="project" value="UniProtKB-UniRule"/>
</dbReference>
<evidence type="ECO:0000256" key="1">
    <source>
        <dbReference type="ARBA" id="ARBA00004496"/>
    </source>
</evidence>
<dbReference type="PROSITE" id="PS01279">
    <property type="entry name" value="PCMT"/>
    <property type="match status" value="1"/>
</dbReference>
<dbReference type="EC" id="2.1.1.77" evidence="7"/>
<comment type="caution">
    <text evidence="9">The sequence shown here is derived from an EMBL/GenBank/DDBJ whole genome shotgun (WGS) entry which is preliminary data.</text>
</comment>
<dbReference type="InterPro" id="IPR029063">
    <property type="entry name" value="SAM-dependent_MTases_sf"/>
</dbReference>
<dbReference type="NCBIfam" id="TIGR00080">
    <property type="entry name" value="pimt"/>
    <property type="match status" value="1"/>
</dbReference>
<keyword evidence="10" id="KW-1185">Reference proteome</keyword>
<reference evidence="9 10" key="2">
    <citation type="submission" date="2018-06" db="EMBL/GenBank/DDBJ databases">
        <title>Marinobactersediminissp. nov, a moderately halophilic bacterium isolated from marine solar saltern.</title>
        <authorList>
            <person name="Zhang Y."/>
        </authorList>
    </citation>
    <scope>NUCLEOTIDE SEQUENCE [LARGE SCALE GENOMIC DNA]</scope>
    <source>
        <strain evidence="9 10">F01</strain>
    </source>
</reference>
<evidence type="ECO:0000256" key="3">
    <source>
        <dbReference type="ARBA" id="ARBA00022490"/>
    </source>
</evidence>
<comment type="catalytic activity">
    <reaction evidence="7">
        <text>[protein]-L-isoaspartate + S-adenosyl-L-methionine = [protein]-L-isoaspartate alpha-methyl ester + S-adenosyl-L-homocysteine</text>
        <dbReference type="Rhea" id="RHEA:12705"/>
        <dbReference type="Rhea" id="RHEA-COMP:12143"/>
        <dbReference type="Rhea" id="RHEA-COMP:12144"/>
        <dbReference type="ChEBI" id="CHEBI:57856"/>
        <dbReference type="ChEBI" id="CHEBI:59789"/>
        <dbReference type="ChEBI" id="CHEBI:90596"/>
        <dbReference type="ChEBI" id="CHEBI:90598"/>
        <dbReference type="EC" id="2.1.1.77"/>
    </reaction>
</comment>
<dbReference type="Pfam" id="PF01135">
    <property type="entry name" value="PCMT"/>
    <property type="match status" value="1"/>
</dbReference>
<dbReference type="HAMAP" id="MF_00090">
    <property type="entry name" value="PIMT"/>
    <property type="match status" value="1"/>
</dbReference>
<feature type="region of interest" description="Disordered" evidence="8">
    <location>
        <begin position="218"/>
        <end position="238"/>
    </location>
</feature>
<dbReference type="PANTHER" id="PTHR31299">
    <property type="entry name" value="ESTERASE, PUTATIVE (AFU_ORTHOLOGUE AFUA_1G05850)-RELATED"/>
    <property type="match status" value="1"/>
</dbReference>
<dbReference type="InterPro" id="IPR000682">
    <property type="entry name" value="PCMT"/>
</dbReference>
<dbReference type="OrthoDB" id="9810066at2"/>
<dbReference type="InterPro" id="IPR052036">
    <property type="entry name" value="Hydrolase/PRTase-associated"/>
</dbReference>
<evidence type="ECO:0000256" key="8">
    <source>
        <dbReference type="SAM" id="MobiDB-lite"/>
    </source>
</evidence>
<protein>
    <recommendedName>
        <fullName evidence="7">Protein-L-isoaspartate O-methyltransferase</fullName>
        <ecNumber evidence="7">2.1.1.77</ecNumber>
    </recommendedName>
    <alternativeName>
        <fullName evidence="7">L-isoaspartyl protein carboxyl methyltransferase</fullName>
    </alternativeName>
    <alternativeName>
        <fullName evidence="7">Protein L-isoaspartyl methyltransferase</fullName>
    </alternativeName>
    <alternativeName>
        <fullName evidence="7">Protein-beta-aspartate methyltransferase</fullName>
        <shortName evidence="7">PIMT</shortName>
    </alternativeName>
</protein>
<accession>A0A2V3ZZY9</accession>
<dbReference type="EMBL" id="QFWX01000003">
    <property type="protein sequence ID" value="PXX91700.1"/>
    <property type="molecule type" value="Genomic_DNA"/>
</dbReference>
<dbReference type="SUPFAM" id="SSF159501">
    <property type="entry name" value="EreA/ChaN-like"/>
    <property type="match status" value="1"/>
</dbReference>
<dbReference type="GO" id="GO:0046677">
    <property type="term" value="P:response to antibiotic"/>
    <property type="evidence" value="ECO:0007669"/>
    <property type="project" value="InterPro"/>
</dbReference>
<dbReference type="SUPFAM" id="SSF53335">
    <property type="entry name" value="S-adenosyl-L-methionine-dependent methyltransferases"/>
    <property type="match status" value="1"/>
</dbReference>
<evidence type="ECO:0000256" key="6">
    <source>
        <dbReference type="ARBA" id="ARBA00022691"/>
    </source>
</evidence>
<dbReference type="NCBIfam" id="NF001453">
    <property type="entry name" value="PRK00312.1"/>
    <property type="match status" value="1"/>
</dbReference>
<comment type="similarity">
    <text evidence="2 7">Belongs to the methyltransferase superfamily. L-isoaspartyl/D-aspartyl protein methyltransferase family.</text>
</comment>
<dbReference type="Gene3D" id="1.20.1440.30">
    <property type="entry name" value="Biosynthetic Protein domain"/>
    <property type="match status" value="1"/>
</dbReference>
<dbReference type="Gene3D" id="3.40.1660.10">
    <property type="entry name" value="EreA-like (biosynthetic domain)"/>
    <property type="match status" value="1"/>
</dbReference>
<evidence type="ECO:0000256" key="5">
    <source>
        <dbReference type="ARBA" id="ARBA00022679"/>
    </source>
</evidence>